<proteinExistence type="predicted"/>
<feature type="transmembrane region" description="Helical" evidence="1">
    <location>
        <begin position="36"/>
        <end position="61"/>
    </location>
</feature>
<gene>
    <name evidence="2" type="ORF">CRHIZ90672A_00005800</name>
</gene>
<dbReference type="Proteomes" id="UP000696573">
    <property type="component" value="Unassembled WGS sequence"/>
</dbReference>
<comment type="caution">
    <text evidence="2">The sequence shown here is derived from an EMBL/GenBank/DDBJ whole genome shotgun (WGS) entry which is preliminary data.</text>
</comment>
<evidence type="ECO:0000313" key="3">
    <source>
        <dbReference type="Proteomes" id="UP000696573"/>
    </source>
</evidence>
<evidence type="ECO:0000313" key="2">
    <source>
        <dbReference type="EMBL" id="CAH0040051.1"/>
    </source>
</evidence>
<dbReference type="AlphaFoldDB" id="A0A9N9W125"/>
<protein>
    <submittedName>
        <fullName evidence="2">Uncharacterized protein</fullName>
    </submittedName>
</protein>
<keyword evidence="1" id="KW-0472">Membrane</keyword>
<reference evidence="2" key="1">
    <citation type="submission" date="2021-10" db="EMBL/GenBank/DDBJ databases">
        <authorList>
            <person name="Piombo E."/>
        </authorList>
    </citation>
    <scope>NUCLEOTIDE SEQUENCE</scope>
</reference>
<dbReference type="EMBL" id="CABFNQ020000762">
    <property type="protein sequence ID" value="CAH0040051.1"/>
    <property type="molecule type" value="Genomic_DNA"/>
</dbReference>
<feature type="transmembrane region" description="Helical" evidence="1">
    <location>
        <begin position="67"/>
        <end position="94"/>
    </location>
</feature>
<sequence length="98" mass="10630">MQQSFSALPKLFIQTFAKLILGHFCWFPVKRVVGSPLTVLVILLLAGLILVGLVFAGLFLAVGAGVIFINILILLIMLIVLFAIEGCIMNCIALKPFT</sequence>
<keyword evidence="1" id="KW-0812">Transmembrane</keyword>
<name>A0A9N9W125_9HYPO</name>
<keyword evidence="1" id="KW-1133">Transmembrane helix</keyword>
<keyword evidence="3" id="KW-1185">Reference proteome</keyword>
<organism evidence="2 3">
    <name type="scientific">Clonostachys rhizophaga</name>
    <dbReference type="NCBI Taxonomy" id="160324"/>
    <lineage>
        <taxon>Eukaryota</taxon>
        <taxon>Fungi</taxon>
        <taxon>Dikarya</taxon>
        <taxon>Ascomycota</taxon>
        <taxon>Pezizomycotina</taxon>
        <taxon>Sordariomycetes</taxon>
        <taxon>Hypocreomycetidae</taxon>
        <taxon>Hypocreales</taxon>
        <taxon>Bionectriaceae</taxon>
        <taxon>Clonostachys</taxon>
    </lineage>
</organism>
<accession>A0A9N9W125</accession>
<evidence type="ECO:0000256" key="1">
    <source>
        <dbReference type="SAM" id="Phobius"/>
    </source>
</evidence>
<feature type="transmembrane region" description="Helical" evidence="1">
    <location>
        <begin position="12"/>
        <end position="29"/>
    </location>
</feature>